<evidence type="ECO:0000313" key="2">
    <source>
        <dbReference type="Proteomes" id="UP000009080"/>
    </source>
</evidence>
<gene>
    <name evidence="1" type="ordered locus">TERTU_3574</name>
</gene>
<dbReference type="KEGG" id="ttu:TERTU_3574"/>
<keyword evidence="2" id="KW-1185">Reference proteome</keyword>
<dbReference type="AlphaFoldDB" id="C5BRJ2"/>
<sequence length="46" mass="5162">MKIGVLEWINVTERQKNREAAAVGNAPDRAKDAVTGGIRRTVREQR</sequence>
<organism evidence="1 2">
    <name type="scientific">Teredinibacter turnerae (strain ATCC 39867 / T7901)</name>
    <dbReference type="NCBI Taxonomy" id="377629"/>
    <lineage>
        <taxon>Bacteria</taxon>
        <taxon>Pseudomonadati</taxon>
        <taxon>Pseudomonadota</taxon>
        <taxon>Gammaproteobacteria</taxon>
        <taxon>Cellvibrionales</taxon>
        <taxon>Cellvibrionaceae</taxon>
        <taxon>Teredinibacter</taxon>
    </lineage>
</organism>
<protein>
    <submittedName>
        <fullName evidence="1">Uncharacterized protein</fullName>
    </submittedName>
</protein>
<accession>C5BRJ2</accession>
<dbReference type="EMBL" id="CP001614">
    <property type="protein sequence ID" value="ACR12347.1"/>
    <property type="molecule type" value="Genomic_DNA"/>
</dbReference>
<evidence type="ECO:0000313" key="1">
    <source>
        <dbReference type="EMBL" id="ACR12347.1"/>
    </source>
</evidence>
<reference evidence="1 2" key="1">
    <citation type="journal article" date="2009" name="PLoS ONE">
        <title>The complete genome of Teredinibacter turnerae T7901: an intracellular endosymbiont of marine wood-boring bivalves (shipworms).</title>
        <authorList>
            <person name="Yang J.C."/>
            <person name="Madupu R."/>
            <person name="Durkin A.S."/>
            <person name="Ekborg N.A."/>
            <person name="Pedamallu C.S."/>
            <person name="Hostetler J.B."/>
            <person name="Radune D."/>
            <person name="Toms B.S."/>
            <person name="Henrissat B."/>
            <person name="Coutinho P.M."/>
            <person name="Schwarz S."/>
            <person name="Field L."/>
            <person name="Trindade-Silva A.E."/>
            <person name="Soares C.A.G."/>
            <person name="Elshahawi S."/>
            <person name="Hanora A."/>
            <person name="Schmidt E.W."/>
            <person name="Haygood M.G."/>
            <person name="Posfai J."/>
            <person name="Benner J."/>
            <person name="Madinger C."/>
            <person name="Nove J."/>
            <person name="Anton B."/>
            <person name="Chaudhary K."/>
            <person name="Foster J."/>
            <person name="Holman A."/>
            <person name="Kumar S."/>
            <person name="Lessard P.A."/>
            <person name="Luyten Y.A."/>
            <person name="Slatko B."/>
            <person name="Wood N."/>
            <person name="Wu B."/>
            <person name="Teplitski M."/>
            <person name="Mougous J.D."/>
            <person name="Ward N."/>
            <person name="Eisen J.A."/>
            <person name="Badger J.H."/>
            <person name="Distel D.L."/>
        </authorList>
    </citation>
    <scope>NUCLEOTIDE SEQUENCE [LARGE SCALE GENOMIC DNA]</scope>
    <source>
        <strain evidence="2">ATCC 39867 / T7901</strain>
    </source>
</reference>
<dbReference type="HOGENOM" id="CLU_3190059_0_0_6"/>
<name>C5BRJ2_TERTT</name>
<proteinExistence type="predicted"/>
<dbReference type="Proteomes" id="UP000009080">
    <property type="component" value="Chromosome"/>
</dbReference>